<feature type="domain" description="LysM" evidence="4">
    <location>
        <begin position="322"/>
        <end position="369"/>
    </location>
</feature>
<dbReference type="CDD" id="cd00118">
    <property type="entry name" value="LysM"/>
    <property type="match status" value="6"/>
</dbReference>
<dbReference type="InterPro" id="IPR036779">
    <property type="entry name" value="LysM_dom_sf"/>
</dbReference>
<evidence type="ECO:0000313" key="5">
    <source>
        <dbReference type="EMBL" id="KAL0948339.1"/>
    </source>
</evidence>
<feature type="domain" description="LysM" evidence="4">
    <location>
        <begin position="25"/>
        <end position="69"/>
    </location>
</feature>
<feature type="domain" description="LysM" evidence="4">
    <location>
        <begin position="383"/>
        <end position="427"/>
    </location>
</feature>
<dbReference type="SMART" id="SM00257">
    <property type="entry name" value="LysM"/>
    <property type="match status" value="8"/>
</dbReference>
<proteinExistence type="predicted"/>
<evidence type="ECO:0000259" key="4">
    <source>
        <dbReference type="PROSITE" id="PS51782"/>
    </source>
</evidence>
<feature type="signal peptide" evidence="3">
    <location>
        <begin position="1"/>
        <end position="21"/>
    </location>
</feature>
<comment type="caution">
    <text evidence="5">The sequence shown here is derived from an EMBL/GenBank/DDBJ whole genome shotgun (WGS) entry which is preliminary data.</text>
</comment>
<protein>
    <recommendedName>
        <fullName evidence="4">LysM domain-containing protein</fullName>
    </recommendedName>
</protein>
<feature type="domain" description="LysM" evidence="4">
    <location>
        <begin position="78"/>
        <end position="124"/>
    </location>
</feature>
<dbReference type="PANTHER" id="PTHR34997:SF1">
    <property type="entry name" value="PEPTIDOGLYCAN-BINDING LYSIN DOMAIN"/>
    <property type="match status" value="1"/>
</dbReference>
<keyword evidence="1" id="KW-0147">Chitin-binding</keyword>
<dbReference type="SUPFAM" id="SSF54106">
    <property type="entry name" value="LysM domain"/>
    <property type="match status" value="6"/>
</dbReference>
<sequence length="735" mass="76437">MILKTLLAFTGILAYVSFTNAACTQTYTVVSGDSCSAIPQKNSISTHQLNKLNPNLNCNTLFVGQQLCVVDSAYNCQPVYTVKSGDSCWDIANTRGTTVDTLIANNPEVGSGCGSLQIGQVLCVANTVVVDTPLSSPTCTSSYIVKSGDNCNAIASSNGISSYQLSVLNPSMTCSGLFIGQSLCLRGSAYSCSPVHTVVSGDTCFDIAAAASITVAQLLADNPQLTPDCPISIGLTLCVSLTTPGSTPTSSSTTSTSPTPTPTACTRFTTVQDGETCNSIGARTGTSLYWIHQLNPTLDPACSNLISGSAVCVNSEIVNCNSIYQVKGTEGGCTGIANTLQIPLQTLLDLNPNVFANCTNLQIDEVLCTSPRTSTPPNTACTRTYTIVPGDTCPIIASRNSITSAQLVALNPGMSCSTLQAGNTLCSYSPSLSICPNLVVVSGGDSCFSLAQNVSMSLQEWQSINVGLSCDPLWIGSIACSAQGNATLPQAPSGTNPTSLPLCGNYDKTKYCCSKFSVSAALFDDPLCERANGCQDNCIGDSGVTKPAQSPTPTFTLTPTLYPTPPPPPNECNNCTATQCCGLTGLCVEGLSSFYCKSANGCTKNCDQGVPDGHFDLPGQQGSDEPNFTFPDGDYSSSNGNPCGGCNSDKAGATSPSGQYCCTSDVRCAPQASDRDVAVSTCHSCLIQEFPACKVFAGCLYNCIDYILQDATDCEMLGECDYVTTTILQPFATST</sequence>
<feature type="domain" description="LysM" evidence="4">
    <location>
        <begin position="141"/>
        <end position="185"/>
    </location>
</feature>
<evidence type="ECO:0000256" key="1">
    <source>
        <dbReference type="ARBA" id="ARBA00022669"/>
    </source>
</evidence>
<feature type="domain" description="LysM" evidence="4">
    <location>
        <begin position="194"/>
        <end position="239"/>
    </location>
</feature>
<keyword evidence="2" id="KW-0843">Virulence</keyword>
<evidence type="ECO:0000256" key="2">
    <source>
        <dbReference type="ARBA" id="ARBA00023026"/>
    </source>
</evidence>
<dbReference type="Gene3D" id="3.10.350.10">
    <property type="entry name" value="LysM domain"/>
    <property type="match status" value="8"/>
</dbReference>
<keyword evidence="3" id="KW-0732">Signal</keyword>
<dbReference type="InterPro" id="IPR052210">
    <property type="entry name" value="LysM1-like"/>
</dbReference>
<feature type="domain" description="LysM" evidence="4">
    <location>
        <begin position="267"/>
        <end position="313"/>
    </location>
</feature>
<dbReference type="PANTHER" id="PTHR34997">
    <property type="entry name" value="AM15"/>
    <property type="match status" value="1"/>
</dbReference>
<feature type="chain" id="PRO_5046582352" description="LysM domain-containing protein" evidence="3">
    <location>
        <begin position="22"/>
        <end position="735"/>
    </location>
</feature>
<dbReference type="PROSITE" id="PS51782">
    <property type="entry name" value="LYSM"/>
    <property type="match status" value="8"/>
</dbReference>
<evidence type="ECO:0000313" key="6">
    <source>
        <dbReference type="Proteomes" id="UP001556367"/>
    </source>
</evidence>
<gene>
    <name evidence="5" type="ORF">HGRIS_010925</name>
</gene>
<accession>A0ABR3IYI9</accession>
<dbReference type="Proteomes" id="UP001556367">
    <property type="component" value="Unassembled WGS sequence"/>
</dbReference>
<reference evidence="6" key="1">
    <citation type="submission" date="2024-06" db="EMBL/GenBank/DDBJ databases">
        <title>Multi-omics analyses provide insights into the biosynthesis of the anticancer antibiotic pleurotin in Hohenbuehelia grisea.</title>
        <authorList>
            <person name="Weaver J.A."/>
            <person name="Alberti F."/>
        </authorList>
    </citation>
    <scope>NUCLEOTIDE SEQUENCE [LARGE SCALE GENOMIC DNA]</scope>
    <source>
        <strain evidence="6">T-177</strain>
    </source>
</reference>
<keyword evidence="6" id="KW-1185">Reference proteome</keyword>
<organism evidence="5 6">
    <name type="scientific">Hohenbuehelia grisea</name>
    <dbReference type="NCBI Taxonomy" id="104357"/>
    <lineage>
        <taxon>Eukaryota</taxon>
        <taxon>Fungi</taxon>
        <taxon>Dikarya</taxon>
        <taxon>Basidiomycota</taxon>
        <taxon>Agaricomycotina</taxon>
        <taxon>Agaricomycetes</taxon>
        <taxon>Agaricomycetidae</taxon>
        <taxon>Agaricales</taxon>
        <taxon>Pleurotineae</taxon>
        <taxon>Pleurotaceae</taxon>
        <taxon>Hohenbuehelia</taxon>
    </lineage>
</organism>
<dbReference type="Pfam" id="PF01476">
    <property type="entry name" value="LysM"/>
    <property type="match status" value="8"/>
</dbReference>
<name>A0ABR3IYI9_9AGAR</name>
<dbReference type="EMBL" id="JASNQZ010000014">
    <property type="protein sequence ID" value="KAL0948339.1"/>
    <property type="molecule type" value="Genomic_DNA"/>
</dbReference>
<feature type="domain" description="LysM" evidence="4">
    <location>
        <begin position="437"/>
        <end position="481"/>
    </location>
</feature>
<dbReference type="InterPro" id="IPR018392">
    <property type="entry name" value="LysM"/>
</dbReference>
<evidence type="ECO:0000256" key="3">
    <source>
        <dbReference type="SAM" id="SignalP"/>
    </source>
</evidence>